<dbReference type="RefSeq" id="XP_031018679.1">
    <property type="nucleotide sequence ID" value="XM_031157350.1"/>
</dbReference>
<protein>
    <recommendedName>
        <fullName evidence="9">Major facilitator superfamily (MFS) profile domain-containing protein</fullName>
    </recommendedName>
</protein>
<feature type="transmembrane region" description="Helical" evidence="8">
    <location>
        <begin position="247"/>
        <end position="267"/>
    </location>
</feature>
<sequence length="599" mass="64947">MADGVFSIKREVYETEDGMVPILVRGPDPDPDSDPATLEVVESDFVHEMSRWRRVGILAVINTVTAIAAFDATCICVILPSIARELDASFSMSLSMGAAVLLASAISQPLFAEAAHVFGRRPAYLFALALFITGSLLSCFAKNAGMLLAGRTTQGFGSGGPVALSNLVTADLYTARKRFGSFAYQNMFWALGTVSGPLVGGAIVQTKDSAWRYIYWGTLPFLVLSFAGSWALMGYDKHHRNFRDIKNFDWGGAFLYIASSVCLVLPLSWGGSVYPWISAATIVPFAICILSFISLILYEKKIERPMFRKSLFRSPSTICHLAMAVLHGLLLWMVLYYLAVYYMGVKYKTPLMTGVWALPATLTVAPMAALVGLVTSKTGRYQGFLVGGWTLLVAIFGVLTILDRDSSTGTILVLVMFLGTAMGLLLPTNSIGVSATCEKQDAGHGMAMIVVLRTLGQCLGIAVGMSIFSTQLAKELNSVGLIKVPVNDAIQLMRASMENQAAHSRFMSMAVAASLKKVWTAGSIMASLGLILAIFARSPRLPRDTVPDEKGKGKELDLEQEKVEPGPECKLKQSVAGQVWLWLRPCLRRKASLEQSDSP</sequence>
<evidence type="ECO:0000256" key="3">
    <source>
        <dbReference type="ARBA" id="ARBA00022692"/>
    </source>
</evidence>
<keyword evidence="11" id="KW-1185">Reference proteome</keyword>
<name>A0A366S5D3_9HYPO</name>
<reference evidence="10 11" key="1">
    <citation type="submission" date="2018-06" db="EMBL/GenBank/DDBJ databases">
        <title>Fusarium incarnatum-equiseti species complex species 28.</title>
        <authorList>
            <person name="Gardiner D.M."/>
        </authorList>
    </citation>
    <scope>NUCLEOTIDE SEQUENCE [LARGE SCALE GENOMIC DNA]</scope>
    <source>
        <strain evidence="10 11">FIESC_28</strain>
    </source>
</reference>
<feature type="transmembrane region" description="Helical" evidence="8">
    <location>
        <begin position="55"/>
        <end position="82"/>
    </location>
</feature>
<keyword evidence="5 8" id="KW-0472">Membrane</keyword>
<dbReference type="InterPro" id="IPR020846">
    <property type="entry name" value="MFS_dom"/>
</dbReference>
<feature type="transmembrane region" description="Helical" evidence="8">
    <location>
        <begin position="213"/>
        <end position="235"/>
    </location>
</feature>
<dbReference type="OrthoDB" id="2351791at2759"/>
<evidence type="ECO:0000313" key="11">
    <source>
        <dbReference type="Proteomes" id="UP000253153"/>
    </source>
</evidence>
<feature type="transmembrane region" description="Helical" evidence="8">
    <location>
        <begin position="355"/>
        <end position="374"/>
    </location>
</feature>
<gene>
    <name evidence="10" type="ORF">FIESC28_03201</name>
</gene>
<feature type="transmembrane region" description="Helical" evidence="8">
    <location>
        <begin position="518"/>
        <end position="536"/>
    </location>
</feature>
<feature type="transmembrane region" description="Helical" evidence="8">
    <location>
        <begin position="447"/>
        <end position="468"/>
    </location>
</feature>
<keyword evidence="4 8" id="KW-1133">Transmembrane helix</keyword>
<dbReference type="PROSITE" id="PS50850">
    <property type="entry name" value="MFS"/>
    <property type="match status" value="1"/>
</dbReference>
<evidence type="ECO:0000256" key="4">
    <source>
        <dbReference type="ARBA" id="ARBA00022989"/>
    </source>
</evidence>
<dbReference type="PANTHER" id="PTHR23501:SF102">
    <property type="entry name" value="DRUG TRANSPORTER, PUTATIVE (AFU_ORTHOLOGUE AFUA_3G08530)-RELATED"/>
    <property type="match status" value="1"/>
</dbReference>
<dbReference type="EMBL" id="QKXC01000064">
    <property type="protein sequence ID" value="RBR24088.1"/>
    <property type="molecule type" value="Genomic_DNA"/>
</dbReference>
<proteinExistence type="inferred from homology"/>
<feature type="region of interest" description="Disordered" evidence="7">
    <location>
        <begin position="543"/>
        <end position="564"/>
    </location>
</feature>
<dbReference type="GeneID" id="41992646"/>
<feature type="transmembrane region" description="Helical" evidence="8">
    <location>
        <begin position="273"/>
        <end position="298"/>
    </location>
</feature>
<feature type="transmembrane region" description="Helical" evidence="8">
    <location>
        <begin position="88"/>
        <end position="111"/>
    </location>
</feature>
<feature type="transmembrane region" description="Helical" evidence="8">
    <location>
        <begin position="187"/>
        <end position="207"/>
    </location>
</feature>
<evidence type="ECO:0000256" key="5">
    <source>
        <dbReference type="ARBA" id="ARBA00023136"/>
    </source>
</evidence>
<dbReference type="Pfam" id="PF07690">
    <property type="entry name" value="MFS_1"/>
    <property type="match status" value="1"/>
</dbReference>
<accession>A0A366S5D3</accession>
<keyword evidence="3 8" id="KW-0812">Transmembrane</keyword>
<dbReference type="SUPFAM" id="SSF103473">
    <property type="entry name" value="MFS general substrate transporter"/>
    <property type="match status" value="1"/>
</dbReference>
<evidence type="ECO:0000259" key="9">
    <source>
        <dbReference type="PROSITE" id="PS50850"/>
    </source>
</evidence>
<dbReference type="InterPro" id="IPR011701">
    <property type="entry name" value="MFS"/>
</dbReference>
<dbReference type="PANTHER" id="PTHR23501">
    <property type="entry name" value="MAJOR FACILITATOR SUPERFAMILY"/>
    <property type="match status" value="1"/>
</dbReference>
<comment type="similarity">
    <text evidence="2">Belongs to the major facilitator superfamily. TCR/Tet family.</text>
</comment>
<evidence type="ECO:0000256" key="2">
    <source>
        <dbReference type="ARBA" id="ARBA00007520"/>
    </source>
</evidence>
<dbReference type="Proteomes" id="UP000253153">
    <property type="component" value="Unassembled WGS sequence"/>
</dbReference>
<dbReference type="GO" id="GO:0022857">
    <property type="term" value="F:transmembrane transporter activity"/>
    <property type="evidence" value="ECO:0007669"/>
    <property type="project" value="InterPro"/>
</dbReference>
<feature type="transmembrane region" description="Helical" evidence="8">
    <location>
        <begin position="123"/>
        <end position="144"/>
    </location>
</feature>
<evidence type="ECO:0000256" key="7">
    <source>
        <dbReference type="SAM" id="MobiDB-lite"/>
    </source>
</evidence>
<evidence type="ECO:0000256" key="8">
    <source>
        <dbReference type="SAM" id="Phobius"/>
    </source>
</evidence>
<evidence type="ECO:0000256" key="1">
    <source>
        <dbReference type="ARBA" id="ARBA00004141"/>
    </source>
</evidence>
<comment type="caution">
    <text evidence="10">The sequence shown here is derived from an EMBL/GenBank/DDBJ whole genome shotgun (WGS) entry which is preliminary data.</text>
</comment>
<feature type="transmembrane region" description="Helical" evidence="8">
    <location>
        <begin position="381"/>
        <end position="402"/>
    </location>
</feature>
<keyword evidence="6" id="KW-0325">Glycoprotein</keyword>
<comment type="subcellular location">
    <subcellularLocation>
        <location evidence="1">Membrane</location>
        <topology evidence="1">Multi-pass membrane protein</topology>
    </subcellularLocation>
</comment>
<dbReference type="Gene3D" id="1.20.1250.20">
    <property type="entry name" value="MFS general substrate transporter like domains"/>
    <property type="match status" value="1"/>
</dbReference>
<evidence type="ECO:0000256" key="6">
    <source>
        <dbReference type="ARBA" id="ARBA00023180"/>
    </source>
</evidence>
<dbReference type="InterPro" id="IPR036259">
    <property type="entry name" value="MFS_trans_sf"/>
</dbReference>
<organism evidence="10 11">
    <name type="scientific">Fusarium coffeatum</name>
    <dbReference type="NCBI Taxonomy" id="231269"/>
    <lineage>
        <taxon>Eukaryota</taxon>
        <taxon>Fungi</taxon>
        <taxon>Dikarya</taxon>
        <taxon>Ascomycota</taxon>
        <taxon>Pezizomycotina</taxon>
        <taxon>Sordariomycetes</taxon>
        <taxon>Hypocreomycetidae</taxon>
        <taxon>Hypocreales</taxon>
        <taxon>Nectriaceae</taxon>
        <taxon>Fusarium</taxon>
        <taxon>Fusarium incarnatum-equiseti species complex</taxon>
    </lineage>
</organism>
<dbReference type="GO" id="GO:0005886">
    <property type="term" value="C:plasma membrane"/>
    <property type="evidence" value="ECO:0007669"/>
    <property type="project" value="TreeGrafter"/>
</dbReference>
<evidence type="ECO:0000313" key="10">
    <source>
        <dbReference type="EMBL" id="RBR24088.1"/>
    </source>
</evidence>
<feature type="domain" description="Major facilitator superfamily (MFS) profile" evidence="9">
    <location>
        <begin position="57"/>
        <end position="541"/>
    </location>
</feature>
<feature type="transmembrane region" description="Helical" evidence="8">
    <location>
        <begin position="318"/>
        <end position="343"/>
    </location>
</feature>
<feature type="transmembrane region" description="Helical" evidence="8">
    <location>
        <begin position="408"/>
        <end position="426"/>
    </location>
</feature>
<dbReference type="AlphaFoldDB" id="A0A366S5D3"/>